<dbReference type="EMBL" id="MPIN01000001">
    <property type="protein sequence ID" value="OJH42303.1"/>
    <property type="molecule type" value="Genomic_DNA"/>
</dbReference>
<accession>A0A1L9BJ82</accession>
<evidence type="ECO:0000313" key="3">
    <source>
        <dbReference type="Proteomes" id="UP000182229"/>
    </source>
</evidence>
<name>A0A1L9BJ82_9BACT</name>
<dbReference type="STRING" id="83449.BON30_03605"/>
<comment type="caution">
    <text evidence="2">The sequence shown here is derived from an EMBL/GenBank/DDBJ whole genome shotgun (WGS) entry which is preliminary data.</text>
</comment>
<organism evidence="2 3">
    <name type="scientific">Cystobacter ferrugineus</name>
    <dbReference type="NCBI Taxonomy" id="83449"/>
    <lineage>
        <taxon>Bacteria</taxon>
        <taxon>Pseudomonadati</taxon>
        <taxon>Myxococcota</taxon>
        <taxon>Myxococcia</taxon>
        <taxon>Myxococcales</taxon>
        <taxon>Cystobacterineae</taxon>
        <taxon>Archangiaceae</taxon>
        <taxon>Cystobacter</taxon>
    </lineage>
</organism>
<evidence type="ECO:0000256" key="1">
    <source>
        <dbReference type="SAM" id="MobiDB-lite"/>
    </source>
</evidence>
<protein>
    <recommendedName>
        <fullName evidence="4">DUF2171 domain-containing protein</fullName>
    </recommendedName>
</protein>
<sequence length="234" mass="26028">MYQRDGIKEGMTVRSIDGHRLGRVYAVGESEFHIEKGLFFPKDYSVRYSEVADIVEGEIILAHGKDSLRPFSTTELHNVDPLDSGRVGGAPASTAAVERDMARSDPDAYAALPMSRRIEGLRTDDLGNQGIGAHNTEGAQASPFLTEEDRARDRAIERPTPEVLPQEPGIGLPLRHEGTRPEMRASSTEEEPTVIVEDELYEDTRRLSMRGDSDQNPQRRLNLSGEQDPKKRGF</sequence>
<evidence type="ECO:0008006" key="4">
    <source>
        <dbReference type="Google" id="ProtNLM"/>
    </source>
</evidence>
<dbReference type="AlphaFoldDB" id="A0A1L9BJ82"/>
<feature type="compositionally biased region" description="Polar residues" evidence="1">
    <location>
        <begin position="214"/>
        <end position="225"/>
    </location>
</feature>
<dbReference type="Proteomes" id="UP000182229">
    <property type="component" value="Unassembled WGS sequence"/>
</dbReference>
<evidence type="ECO:0000313" key="2">
    <source>
        <dbReference type="EMBL" id="OJH42303.1"/>
    </source>
</evidence>
<proteinExistence type="predicted"/>
<reference evidence="3" key="1">
    <citation type="submission" date="2016-11" db="EMBL/GenBank/DDBJ databases">
        <authorList>
            <person name="Shukria A."/>
            <person name="Stevens D.C."/>
        </authorList>
    </citation>
    <scope>NUCLEOTIDE SEQUENCE [LARGE SCALE GENOMIC DNA]</scope>
    <source>
        <strain evidence="3">Cbfe23</strain>
    </source>
</reference>
<feature type="compositionally biased region" description="Basic and acidic residues" evidence="1">
    <location>
        <begin position="202"/>
        <end position="213"/>
    </location>
</feature>
<feature type="region of interest" description="Disordered" evidence="1">
    <location>
        <begin position="156"/>
        <end position="234"/>
    </location>
</feature>
<gene>
    <name evidence="2" type="ORF">BON30_03605</name>
</gene>
<reference evidence="2 3" key="2">
    <citation type="submission" date="2016-12" db="EMBL/GenBank/DDBJ databases">
        <title>Draft Genome Sequence of Cystobacter ferrugineus Strain Cbfe23.</title>
        <authorList>
            <person name="Akbar S."/>
            <person name="Dowd S.E."/>
            <person name="Stevens D.C."/>
        </authorList>
    </citation>
    <scope>NUCLEOTIDE SEQUENCE [LARGE SCALE GENOMIC DNA]</scope>
    <source>
        <strain evidence="2 3">Cbfe23</strain>
    </source>
</reference>
<feature type="compositionally biased region" description="Basic and acidic residues" evidence="1">
    <location>
        <begin position="174"/>
        <end position="183"/>
    </location>
</feature>
<keyword evidence="3" id="KW-1185">Reference proteome</keyword>
<feature type="compositionally biased region" description="Acidic residues" evidence="1">
    <location>
        <begin position="188"/>
        <end position="201"/>
    </location>
</feature>
<dbReference type="RefSeq" id="WP_245814173.1">
    <property type="nucleotide sequence ID" value="NZ_MPIN01000001.1"/>
</dbReference>